<evidence type="ECO:0000313" key="8">
    <source>
        <dbReference type="EMBL" id="SFC04017.1"/>
    </source>
</evidence>
<feature type="transmembrane region" description="Helical" evidence="6">
    <location>
        <begin position="344"/>
        <end position="360"/>
    </location>
</feature>
<dbReference type="InterPro" id="IPR052159">
    <property type="entry name" value="Competence_DNA_uptake"/>
</dbReference>
<dbReference type="Gene3D" id="3.60.15.10">
    <property type="entry name" value="Ribonuclease Z/Hydroxyacylglutathione hydrolase-like"/>
    <property type="match status" value="1"/>
</dbReference>
<evidence type="ECO:0000313" key="9">
    <source>
        <dbReference type="Proteomes" id="UP000199046"/>
    </source>
</evidence>
<feature type="transmembrane region" description="Helical" evidence="6">
    <location>
        <begin position="275"/>
        <end position="299"/>
    </location>
</feature>
<evidence type="ECO:0000256" key="1">
    <source>
        <dbReference type="ARBA" id="ARBA00004651"/>
    </source>
</evidence>
<evidence type="ECO:0000256" key="6">
    <source>
        <dbReference type="SAM" id="Phobius"/>
    </source>
</evidence>
<feature type="transmembrane region" description="Helical" evidence="6">
    <location>
        <begin position="463"/>
        <end position="483"/>
    </location>
</feature>
<keyword evidence="5 6" id="KW-0472">Membrane</keyword>
<evidence type="ECO:0000259" key="7">
    <source>
        <dbReference type="SMART" id="SM00849"/>
    </source>
</evidence>
<feature type="transmembrane region" description="Helical" evidence="6">
    <location>
        <begin position="366"/>
        <end position="389"/>
    </location>
</feature>
<dbReference type="EMBL" id="FOLY01000001">
    <property type="protein sequence ID" value="SFC04017.1"/>
    <property type="molecule type" value="Genomic_DNA"/>
</dbReference>
<dbReference type="Pfam" id="PF13567">
    <property type="entry name" value="DUF4131"/>
    <property type="match status" value="1"/>
</dbReference>
<dbReference type="InterPro" id="IPR036866">
    <property type="entry name" value="RibonucZ/Hydroxyglut_hydro"/>
</dbReference>
<dbReference type="Pfam" id="PF03772">
    <property type="entry name" value="Competence"/>
    <property type="match status" value="1"/>
</dbReference>
<feature type="domain" description="Metallo-beta-lactamase" evidence="7">
    <location>
        <begin position="510"/>
        <end position="702"/>
    </location>
</feature>
<evidence type="ECO:0000256" key="3">
    <source>
        <dbReference type="ARBA" id="ARBA00022692"/>
    </source>
</evidence>
<dbReference type="InterPro" id="IPR025405">
    <property type="entry name" value="DUF4131"/>
</dbReference>
<dbReference type="PANTHER" id="PTHR30619">
    <property type="entry name" value="DNA INTERNALIZATION/COMPETENCE PROTEIN COMEC/REC2"/>
    <property type="match status" value="1"/>
</dbReference>
<dbReference type="OrthoDB" id="9761531at2"/>
<dbReference type="NCBIfam" id="TIGR00361">
    <property type="entry name" value="ComEC_Rec2"/>
    <property type="match status" value="1"/>
</dbReference>
<accession>A0A1I1FX33</accession>
<dbReference type="NCBIfam" id="TIGR00360">
    <property type="entry name" value="ComEC_N-term"/>
    <property type="match status" value="1"/>
</dbReference>
<dbReference type="InterPro" id="IPR004797">
    <property type="entry name" value="Competence_ComEC/Rec2"/>
</dbReference>
<dbReference type="RefSeq" id="WP_090130139.1">
    <property type="nucleotide sequence ID" value="NZ_JBHLVW010000018.1"/>
</dbReference>
<dbReference type="GO" id="GO:0030420">
    <property type="term" value="P:establishment of competence for transformation"/>
    <property type="evidence" value="ECO:0007669"/>
    <property type="project" value="InterPro"/>
</dbReference>
<keyword evidence="3 6" id="KW-0812">Transmembrane</keyword>
<dbReference type="SUPFAM" id="SSF56281">
    <property type="entry name" value="Metallo-hydrolase/oxidoreductase"/>
    <property type="match status" value="1"/>
</dbReference>
<feature type="transmembrane region" description="Helical" evidence="6">
    <location>
        <begin position="37"/>
        <end position="63"/>
    </location>
</feature>
<evidence type="ECO:0000256" key="2">
    <source>
        <dbReference type="ARBA" id="ARBA00022475"/>
    </source>
</evidence>
<proteinExistence type="predicted"/>
<dbReference type="GO" id="GO:0005886">
    <property type="term" value="C:plasma membrane"/>
    <property type="evidence" value="ECO:0007669"/>
    <property type="project" value="UniProtKB-SubCell"/>
</dbReference>
<dbReference type="SMART" id="SM00849">
    <property type="entry name" value="Lactamase_B"/>
    <property type="match status" value="1"/>
</dbReference>
<keyword evidence="2" id="KW-1003">Cell membrane</keyword>
<evidence type="ECO:0000256" key="4">
    <source>
        <dbReference type="ARBA" id="ARBA00022989"/>
    </source>
</evidence>
<sequence length="764" mass="84500">MPVRRELIDGVKGIRLALPCLAACAGAVLIHLPSERWVWALALFWLMGAALCHRLWLLMALALTVTLCHGLSQRPEPLADGLARQEVTLRGRIVSIEHLEGRARLSLAVSDCQSEPGLPRCHRLKNVRLDWYRAPALERGDRWQLVARLKPPHGFLNPGRFDYGIWLIDQGFGATGYVRDPDSAVRLQKGRGAAWSERWLSSRVDDDFTRRWLKALTLGDGGALESSQWALLRETGTTHLAVISGLHVGLVSGWVLLFGRFLARLFQPRCWRMVLWPWWMAGLAAVAYSGLAGFAPPAVRAAIMTLVALWTASGRHSPGVWQAWWLALLIVIMTTPLSLLRPGLWLSFGAVAVLILAWRWREKPLWWQAILRSQMLLSLATGAATLLVFEQLAGLSFLINLVAIPWVSMIMVPLALLGWLFSPVPRAGDALWWLFGQAAHLFEAALDQVRQWQPQWQPSTEQIWPLAVMAFLVCLIWLLPGLARIWRLVASLMAVTLCLGAGHTTVLHSGELSLVVHDVGQGQLIDIHTASGRWLYDTGPRSRSGFMAITTLWDDPQHFDGVIVSHGDLDHAGGVPILKTLHQVERWWAPLPDTIDVDAITPCRAGASWRVDGISFTFLWPRSTATMPAAENDHSCVLLIESAHHRFLITGDAGQDVETRIVAHYQDPVDVLVAGHHGSHGSSSQRLVDILRPARVIYSAGYLNAYGHPADRVVRRFRRAGGCQWNTAIDGAIALTSSASGVGVKPSRVVSGVERCRPGLESAR</sequence>
<comment type="subcellular location">
    <subcellularLocation>
        <location evidence="1">Cell membrane</location>
        <topology evidence="1">Multi-pass membrane protein</topology>
    </subcellularLocation>
</comment>
<dbReference type="Proteomes" id="UP000199046">
    <property type="component" value="Unassembled WGS sequence"/>
</dbReference>
<feature type="transmembrane region" description="Helical" evidence="6">
    <location>
        <begin position="12"/>
        <end position="30"/>
    </location>
</feature>
<dbReference type="STRING" id="402385.SAMN05421848_0317"/>
<organism evidence="8 9">
    <name type="scientific">Kushneria avicenniae</name>
    <dbReference type="NCBI Taxonomy" id="402385"/>
    <lineage>
        <taxon>Bacteria</taxon>
        <taxon>Pseudomonadati</taxon>
        <taxon>Pseudomonadota</taxon>
        <taxon>Gammaproteobacteria</taxon>
        <taxon>Oceanospirillales</taxon>
        <taxon>Halomonadaceae</taxon>
        <taxon>Kushneria</taxon>
    </lineage>
</organism>
<feature type="transmembrane region" description="Helical" evidence="6">
    <location>
        <begin position="319"/>
        <end position="337"/>
    </location>
</feature>
<gene>
    <name evidence="8" type="ORF">SAMN05421848_0317</name>
</gene>
<dbReference type="InterPro" id="IPR004477">
    <property type="entry name" value="ComEC_N"/>
</dbReference>
<feature type="transmembrane region" description="Helical" evidence="6">
    <location>
        <begin position="401"/>
        <end position="421"/>
    </location>
</feature>
<dbReference type="InterPro" id="IPR001279">
    <property type="entry name" value="Metallo-B-lactamas"/>
</dbReference>
<feature type="transmembrane region" description="Helical" evidence="6">
    <location>
        <begin position="240"/>
        <end position="263"/>
    </location>
</feature>
<dbReference type="CDD" id="cd07731">
    <property type="entry name" value="ComA-like_MBL-fold"/>
    <property type="match status" value="1"/>
</dbReference>
<dbReference type="AlphaFoldDB" id="A0A1I1FX33"/>
<dbReference type="PANTHER" id="PTHR30619:SF1">
    <property type="entry name" value="RECOMBINATION PROTEIN 2"/>
    <property type="match status" value="1"/>
</dbReference>
<dbReference type="InterPro" id="IPR035681">
    <property type="entry name" value="ComA-like_MBL"/>
</dbReference>
<keyword evidence="9" id="KW-1185">Reference proteome</keyword>
<protein>
    <submittedName>
        <fullName evidence="8">Competence protein ComEC</fullName>
    </submittedName>
</protein>
<dbReference type="Pfam" id="PF00753">
    <property type="entry name" value="Lactamase_B"/>
    <property type="match status" value="1"/>
</dbReference>
<reference evidence="9" key="1">
    <citation type="submission" date="2016-10" db="EMBL/GenBank/DDBJ databases">
        <authorList>
            <person name="Varghese N."/>
            <person name="Submissions S."/>
        </authorList>
    </citation>
    <scope>NUCLEOTIDE SEQUENCE [LARGE SCALE GENOMIC DNA]</scope>
    <source>
        <strain evidence="9">DSM 23439</strain>
    </source>
</reference>
<name>A0A1I1FX33_9GAMM</name>
<keyword evidence="4 6" id="KW-1133">Transmembrane helix</keyword>
<evidence type="ECO:0000256" key="5">
    <source>
        <dbReference type="ARBA" id="ARBA00023136"/>
    </source>
</evidence>